<dbReference type="SMART" id="SM00062">
    <property type="entry name" value="PBPb"/>
    <property type="match status" value="1"/>
</dbReference>
<feature type="domain" description="Solute-binding protein family 3/N-terminal" evidence="6">
    <location>
        <begin position="111"/>
        <end position="330"/>
    </location>
</feature>
<evidence type="ECO:0000313" key="7">
    <source>
        <dbReference type="EMBL" id="MBW0129180.1"/>
    </source>
</evidence>
<sequence length="333" mass="35079">MVHSRRSTPVWRRVVPRHTRSGPGDHTSPHRDHRASFHATVKASNVSSGWRDGTIPAVLTPQWRSPVSVRLRRSAPAALAAALAVTLAGCGGGETAAPAAAGGVELIQSGQLTTCTQLPYEPFQFRQGDQIVGFDVDLVDLVAERLGVTQQIVETPFDNIQSGIALDTNLCDLGAAAMTITDVRDENLDFSDPYFDATQALLVPPGSDIVGAEQLTGRRLGVQNGTTGAQYATENLSGAELVTFDDIGLLLTAVQTGDVDAAINDNAPLLDFAGKNPGFAVTTEFDTGEQYGYAVKTGNTALVEAINGAIADARADGTYDQLFAEWFPAAGQG</sequence>
<evidence type="ECO:0000313" key="8">
    <source>
        <dbReference type="Proteomes" id="UP000694300"/>
    </source>
</evidence>
<dbReference type="Proteomes" id="UP000694300">
    <property type="component" value="Unassembled WGS sequence"/>
</dbReference>
<feature type="region of interest" description="Disordered" evidence="5">
    <location>
        <begin position="1"/>
        <end position="35"/>
    </location>
</feature>
<name>A0ABS6UAD7_9PSEU</name>
<dbReference type="PANTHER" id="PTHR35936:SF17">
    <property type="entry name" value="ARGININE-BINDING EXTRACELLULAR PROTEIN ARTP"/>
    <property type="match status" value="1"/>
</dbReference>
<evidence type="ECO:0000256" key="4">
    <source>
        <dbReference type="RuleBase" id="RU003744"/>
    </source>
</evidence>
<evidence type="ECO:0000256" key="3">
    <source>
        <dbReference type="ARBA" id="ARBA00022729"/>
    </source>
</evidence>
<comment type="caution">
    <text evidence="7">The sequence shown here is derived from an EMBL/GenBank/DDBJ whole genome shotgun (WGS) entry which is preliminary data.</text>
</comment>
<dbReference type="PROSITE" id="PS01039">
    <property type="entry name" value="SBP_BACTERIAL_3"/>
    <property type="match status" value="1"/>
</dbReference>
<evidence type="ECO:0000256" key="2">
    <source>
        <dbReference type="ARBA" id="ARBA00010333"/>
    </source>
</evidence>
<keyword evidence="8" id="KW-1185">Reference proteome</keyword>
<comment type="subcellular location">
    <subcellularLocation>
        <location evidence="1">Cell envelope</location>
    </subcellularLocation>
</comment>
<evidence type="ECO:0000256" key="1">
    <source>
        <dbReference type="ARBA" id="ARBA00004196"/>
    </source>
</evidence>
<dbReference type="Pfam" id="PF00497">
    <property type="entry name" value="SBP_bac_3"/>
    <property type="match status" value="1"/>
</dbReference>
<reference evidence="7 8" key="1">
    <citation type="submission" date="2020-11" db="EMBL/GenBank/DDBJ databases">
        <title>Pseudonocardia abyssalis sp. nov. and Pseudonocardia oceani sp. nov., description and phylogenomic analysis of two novel actinomycetes isolated from the deep Southern Ocean.</title>
        <authorList>
            <person name="Parra J."/>
        </authorList>
    </citation>
    <scope>NUCLEOTIDE SEQUENCE [LARGE SCALE GENOMIC DNA]</scope>
    <source>
        <strain evidence="8">KRD185</strain>
    </source>
</reference>
<dbReference type="CDD" id="cd13624">
    <property type="entry name" value="PBP2_Arg_Lys_His"/>
    <property type="match status" value="1"/>
</dbReference>
<organism evidence="7 8">
    <name type="scientific">Pseudonocardia oceani</name>
    <dbReference type="NCBI Taxonomy" id="2792013"/>
    <lineage>
        <taxon>Bacteria</taxon>
        <taxon>Bacillati</taxon>
        <taxon>Actinomycetota</taxon>
        <taxon>Actinomycetes</taxon>
        <taxon>Pseudonocardiales</taxon>
        <taxon>Pseudonocardiaceae</taxon>
        <taxon>Pseudonocardia</taxon>
    </lineage>
</organism>
<dbReference type="InterPro" id="IPR018313">
    <property type="entry name" value="SBP_3_CS"/>
</dbReference>
<evidence type="ECO:0000256" key="5">
    <source>
        <dbReference type="SAM" id="MobiDB-lite"/>
    </source>
</evidence>
<gene>
    <name evidence="7" type="ORF">I4I82_16045</name>
</gene>
<comment type="similarity">
    <text evidence="2 4">Belongs to the bacterial solute-binding protein 3 family.</text>
</comment>
<dbReference type="PANTHER" id="PTHR35936">
    <property type="entry name" value="MEMBRANE-BOUND LYTIC MUREIN TRANSGLYCOSYLASE F"/>
    <property type="match status" value="1"/>
</dbReference>
<dbReference type="EMBL" id="JADQDF010000001">
    <property type="protein sequence ID" value="MBW0129180.1"/>
    <property type="molecule type" value="Genomic_DNA"/>
</dbReference>
<dbReference type="InterPro" id="IPR001638">
    <property type="entry name" value="Solute-binding_3/MltF_N"/>
</dbReference>
<accession>A0ABS6UAD7</accession>
<proteinExistence type="inferred from homology"/>
<protein>
    <submittedName>
        <fullName evidence="7">Basic amino acid ABC transporter substrate-binding protein</fullName>
    </submittedName>
</protein>
<keyword evidence="3" id="KW-0732">Signal</keyword>
<evidence type="ECO:0000259" key="6">
    <source>
        <dbReference type="SMART" id="SM00062"/>
    </source>
</evidence>